<proteinExistence type="predicted"/>
<evidence type="ECO:0000313" key="2">
    <source>
        <dbReference type="EMBL" id="EDW24933.1"/>
    </source>
</evidence>
<dbReference type="HOGENOM" id="CLU_2485683_0_0_1"/>
<dbReference type="Proteomes" id="UP000008744">
    <property type="component" value="Unassembled WGS sequence"/>
</dbReference>
<gene>
    <name evidence="2" type="primary">Dper\GL23118</name>
    <name evidence="2" type="ORF">Dper_GL23118</name>
</gene>
<dbReference type="EMBL" id="CH479179">
    <property type="protein sequence ID" value="EDW24933.1"/>
    <property type="molecule type" value="Genomic_DNA"/>
</dbReference>
<accession>B4G5R7</accession>
<reference evidence="2 3" key="1">
    <citation type="journal article" date="2007" name="Nature">
        <title>Evolution of genes and genomes on the Drosophila phylogeny.</title>
        <authorList>
            <consortium name="Drosophila 12 Genomes Consortium"/>
            <person name="Clark A.G."/>
            <person name="Eisen M.B."/>
            <person name="Smith D.R."/>
            <person name="Bergman C.M."/>
            <person name="Oliver B."/>
            <person name="Markow T.A."/>
            <person name="Kaufman T.C."/>
            <person name="Kellis M."/>
            <person name="Gelbart W."/>
            <person name="Iyer V.N."/>
            <person name="Pollard D.A."/>
            <person name="Sackton T.B."/>
            <person name="Larracuente A.M."/>
            <person name="Singh N.D."/>
            <person name="Abad J.P."/>
            <person name="Abt D.N."/>
            <person name="Adryan B."/>
            <person name="Aguade M."/>
            <person name="Akashi H."/>
            <person name="Anderson W.W."/>
            <person name="Aquadro C.F."/>
            <person name="Ardell D.H."/>
            <person name="Arguello R."/>
            <person name="Artieri C.G."/>
            <person name="Barbash D.A."/>
            <person name="Barker D."/>
            <person name="Barsanti P."/>
            <person name="Batterham P."/>
            <person name="Batzoglou S."/>
            <person name="Begun D."/>
            <person name="Bhutkar A."/>
            <person name="Blanco E."/>
            <person name="Bosak S.A."/>
            <person name="Bradley R.K."/>
            <person name="Brand A.D."/>
            <person name="Brent M.R."/>
            <person name="Brooks A.N."/>
            <person name="Brown R.H."/>
            <person name="Butlin R.K."/>
            <person name="Caggese C."/>
            <person name="Calvi B.R."/>
            <person name="Bernardo de Carvalho A."/>
            <person name="Caspi A."/>
            <person name="Castrezana S."/>
            <person name="Celniker S.E."/>
            <person name="Chang J.L."/>
            <person name="Chapple C."/>
            <person name="Chatterji S."/>
            <person name="Chinwalla A."/>
            <person name="Civetta A."/>
            <person name="Clifton S.W."/>
            <person name="Comeron J.M."/>
            <person name="Costello J.C."/>
            <person name="Coyne J.A."/>
            <person name="Daub J."/>
            <person name="David R.G."/>
            <person name="Delcher A.L."/>
            <person name="Delehaunty K."/>
            <person name="Do C.B."/>
            <person name="Ebling H."/>
            <person name="Edwards K."/>
            <person name="Eickbush T."/>
            <person name="Evans J.D."/>
            <person name="Filipski A."/>
            <person name="Findeiss S."/>
            <person name="Freyhult E."/>
            <person name="Fulton L."/>
            <person name="Fulton R."/>
            <person name="Garcia A.C."/>
            <person name="Gardiner A."/>
            <person name="Garfield D.A."/>
            <person name="Garvin B.E."/>
            <person name="Gibson G."/>
            <person name="Gilbert D."/>
            <person name="Gnerre S."/>
            <person name="Godfrey J."/>
            <person name="Good R."/>
            <person name="Gotea V."/>
            <person name="Gravely B."/>
            <person name="Greenberg A.J."/>
            <person name="Griffiths-Jones S."/>
            <person name="Gross S."/>
            <person name="Guigo R."/>
            <person name="Gustafson E.A."/>
            <person name="Haerty W."/>
            <person name="Hahn M.W."/>
            <person name="Halligan D.L."/>
            <person name="Halpern A.L."/>
            <person name="Halter G.M."/>
            <person name="Han M.V."/>
            <person name="Heger A."/>
            <person name="Hillier L."/>
            <person name="Hinrichs A.S."/>
            <person name="Holmes I."/>
            <person name="Hoskins R.A."/>
            <person name="Hubisz M.J."/>
            <person name="Hultmark D."/>
            <person name="Huntley M.A."/>
            <person name="Jaffe D.B."/>
            <person name="Jagadeeshan S."/>
            <person name="Jeck W.R."/>
            <person name="Johnson J."/>
            <person name="Jones C.D."/>
            <person name="Jordan W.C."/>
            <person name="Karpen G.H."/>
            <person name="Kataoka E."/>
            <person name="Keightley P.D."/>
            <person name="Kheradpour P."/>
            <person name="Kirkness E.F."/>
            <person name="Koerich L.B."/>
            <person name="Kristiansen K."/>
            <person name="Kudrna D."/>
            <person name="Kulathinal R.J."/>
            <person name="Kumar S."/>
            <person name="Kwok R."/>
            <person name="Lander E."/>
            <person name="Langley C.H."/>
            <person name="Lapoint R."/>
            <person name="Lazzaro B.P."/>
            <person name="Lee S.J."/>
            <person name="Levesque L."/>
            <person name="Li R."/>
            <person name="Lin C.F."/>
            <person name="Lin M.F."/>
            <person name="Lindblad-Toh K."/>
            <person name="Llopart A."/>
            <person name="Long M."/>
            <person name="Low L."/>
            <person name="Lozovsky E."/>
            <person name="Lu J."/>
            <person name="Luo M."/>
            <person name="Machado C.A."/>
            <person name="Makalowski W."/>
            <person name="Marzo M."/>
            <person name="Matsuda M."/>
            <person name="Matzkin L."/>
            <person name="McAllister B."/>
            <person name="McBride C.S."/>
            <person name="McKernan B."/>
            <person name="McKernan K."/>
            <person name="Mendez-Lago M."/>
            <person name="Minx P."/>
            <person name="Mollenhauer M.U."/>
            <person name="Montooth K."/>
            <person name="Mount S.M."/>
            <person name="Mu X."/>
            <person name="Myers E."/>
            <person name="Negre B."/>
            <person name="Newfeld S."/>
            <person name="Nielsen R."/>
            <person name="Noor M.A."/>
            <person name="O'Grady P."/>
            <person name="Pachter L."/>
            <person name="Papaceit M."/>
            <person name="Parisi M.J."/>
            <person name="Parisi M."/>
            <person name="Parts L."/>
            <person name="Pedersen J.S."/>
            <person name="Pesole G."/>
            <person name="Phillippy A.M."/>
            <person name="Ponting C.P."/>
            <person name="Pop M."/>
            <person name="Porcelli D."/>
            <person name="Powell J.R."/>
            <person name="Prohaska S."/>
            <person name="Pruitt K."/>
            <person name="Puig M."/>
            <person name="Quesneville H."/>
            <person name="Ram K.R."/>
            <person name="Rand D."/>
            <person name="Rasmussen M.D."/>
            <person name="Reed L.K."/>
            <person name="Reenan R."/>
            <person name="Reily A."/>
            <person name="Remington K.A."/>
            <person name="Rieger T.T."/>
            <person name="Ritchie M.G."/>
            <person name="Robin C."/>
            <person name="Rogers Y.H."/>
            <person name="Rohde C."/>
            <person name="Rozas J."/>
            <person name="Rubenfield M.J."/>
            <person name="Ruiz A."/>
            <person name="Russo S."/>
            <person name="Salzberg S.L."/>
            <person name="Sanchez-Gracia A."/>
            <person name="Saranga D.J."/>
            <person name="Sato H."/>
            <person name="Schaeffer S.W."/>
            <person name="Schatz M.C."/>
            <person name="Schlenke T."/>
            <person name="Schwartz R."/>
            <person name="Segarra C."/>
            <person name="Singh R.S."/>
            <person name="Sirot L."/>
            <person name="Sirota M."/>
            <person name="Sisneros N.B."/>
            <person name="Smith C.D."/>
            <person name="Smith T.F."/>
            <person name="Spieth J."/>
            <person name="Stage D.E."/>
            <person name="Stark A."/>
            <person name="Stephan W."/>
            <person name="Strausberg R.L."/>
            <person name="Strempel S."/>
            <person name="Sturgill D."/>
            <person name="Sutton G."/>
            <person name="Sutton G.G."/>
            <person name="Tao W."/>
            <person name="Teichmann S."/>
            <person name="Tobari Y.N."/>
            <person name="Tomimura Y."/>
            <person name="Tsolas J.M."/>
            <person name="Valente V.L."/>
            <person name="Venter E."/>
            <person name="Venter J.C."/>
            <person name="Vicario S."/>
            <person name="Vieira F.G."/>
            <person name="Vilella A.J."/>
            <person name="Villasante A."/>
            <person name="Walenz B."/>
            <person name="Wang J."/>
            <person name="Wasserman M."/>
            <person name="Watts T."/>
            <person name="Wilson D."/>
            <person name="Wilson R.K."/>
            <person name="Wing R.A."/>
            <person name="Wolfner M.F."/>
            <person name="Wong A."/>
            <person name="Wong G.K."/>
            <person name="Wu C.I."/>
            <person name="Wu G."/>
            <person name="Yamamoto D."/>
            <person name="Yang H.P."/>
            <person name="Yang S.P."/>
            <person name="Yorke J.A."/>
            <person name="Yoshida K."/>
            <person name="Zdobnov E."/>
            <person name="Zhang P."/>
            <person name="Zhang Y."/>
            <person name="Zimin A.V."/>
            <person name="Baldwin J."/>
            <person name="Abdouelleil A."/>
            <person name="Abdulkadir J."/>
            <person name="Abebe A."/>
            <person name="Abera B."/>
            <person name="Abreu J."/>
            <person name="Acer S.C."/>
            <person name="Aftuck L."/>
            <person name="Alexander A."/>
            <person name="An P."/>
            <person name="Anderson E."/>
            <person name="Anderson S."/>
            <person name="Arachi H."/>
            <person name="Azer M."/>
            <person name="Bachantsang P."/>
            <person name="Barry A."/>
            <person name="Bayul T."/>
            <person name="Berlin A."/>
            <person name="Bessette D."/>
            <person name="Bloom T."/>
            <person name="Blye J."/>
            <person name="Boguslavskiy L."/>
            <person name="Bonnet C."/>
            <person name="Boukhgalter B."/>
            <person name="Bourzgui I."/>
            <person name="Brown A."/>
            <person name="Cahill P."/>
            <person name="Channer S."/>
            <person name="Cheshatsang Y."/>
            <person name="Chuda L."/>
            <person name="Citroen M."/>
            <person name="Collymore A."/>
            <person name="Cooke P."/>
            <person name="Costello M."/>
            <person name="D'Aco K."/>
            <person name="Daza R."/>
            <person name="De Haan G."/>
            <person name="DeGray S."/>
            <person name="DeMaso C."/>
            <person name="Dhargay N."/>
            <person name="Dooley K."/>
            <person name="Dooley E."/>
            <person name="Doricent M."/>
            <person name="Dorje P."/>
            <person name="Dorjee K."/>
            <person name="Dupes A."/>
            <person name="Elong R."/>
            <person name="Falk J."/>
            <person name="Farina A."/>
            <person name="Faro S."/>
            <person name="Ferguson D."/>
            <person name="Fisher S."/>
            <person name="Foley C.D."/>
            <person name="Franke A."/>
            <person name="Friedrich D."/>
            <person name="Gadbois L."/>
            <person name="Gearin G."/>
            <person name="Gearin C.R."/>
            <person name="Giannoukos G."/>
            <person name="Goode T."/>
            <person name="Graham J."/>
            <person name="Grandbois E."/>
            <person name="Grewal S."/>
            <person name="Gyaltsen K."/>
            <person name="Hafez N."/>
            <person name="Hagos B."/>
            <person name="Hall J."/>
            <person name="Henson C."/>
            <person name="Hollinger A."/>
            <person name="Honan T."/>
            <person name="Huard M.D."/>
            <person name="Hughes L."/>
            <person name="Hurhula B."/>
            <person name="Husby M.E."/>
            <person name="Kamat A."/>
            <person name="Kanga B."/>
            <person name="Kashin S."/>
            <person name="Khazanovich D."/>
            <person name="Kisner P."/>
            <person name="Lance K."/>
            <person name="Lara M."/>
            <person name="Lee W."/>
            <person name="Lennon N."/>
            <person name="Letendre F."/>
            <person name="LeVine R."/>
            <person name="Lipovsky A."/>
            <person name="Liu X."/>
            <person name="Liu J."/>
            <person name="Liu S."/>
            <person name="Lokyitsang T."/>
            <person name="Lokyitsang Y."/>
            <person name="Lubonja R."/>
            <person name="Lui A."/>
            <person name="MacDonald P."/>
            <person name="Magnisalis V."/>
            <person name="Maru K."/>
            <person name="Matthews C."/>
            <person name="McCusker W."/>
            <person name="McDonough S."/>
            <person name="Mehta T."/>
            <person name="Meldrim J."/>
            <person name="Meneus L."/>
            <person name="Mihai O."/>
            <person name="Mihalev A."/>
            <person name="Mihova T."/>
            <person name="Mittelman R."/>
            <person name="Mlenga V."/>
            <person name="Montmayeur A."/>
            <person name="Mulrain L."/>
            <person name="Navidi A."/>
            <person name="Naylor J."/>
            <person name="Negash T."/>
            <person name="Nguyen T."/>
            <person name="Nguyen N."/>
            <person name="Nicol R."/>
            <person name="Norbu C."/>
            <person name="Norbu N."/>
            <person name="Novod N."/>
            <person name="O'Neill B."/>
            <person name="Osman S."/>
            <person name="Markiewicz E."/>
            <person name="Oyono O.L."/>
            <person name="Patti C."/>
            <person name="Phunkhang P."/>
            <person name="Pierre F."/>
            <person name="Priest M."/>
            <person name="Raghuraman S."/>
            <person name="Rege F."/>
            <person name="Reyes R."/>
            <person name="Rise C."/>
            <person name="Rogov P."/>
            <person name="Ross K."/>
            <person name="Ryan E."/>
            <person name="Settipalli S."/>
            <person name="Shea T."/>
            <person name="Sherpa N."/>
            <person name="Shi L."/>
            <person name="Shih D."/>
            <person name="Sparrow T."/>
            <person name="Spaulding J."/>
            <person name="Stalker J."/>
            <person name="Stange-Thomann N."/>
            <person name="Stavropoulos S."/>
            <person name="Stone C."/>
            <person name="Strader C."/>
            <person name="Tesfaye S."/>
            <person name="Thomson T."/>
            <person name="Thoulutsang Y."/>
            <person name="Thoulutsang D."/>
            <person name="Topham K."/>
            <person name="Topping I."/>
            <person name="Tsamla T."/>
            <person name="Vassiliev H."/>
            <person name="Vo A."/>
            <person name="Wangchuk T."/>
            <person name="Wangdi T."/>
            <person name="Weiand M."/>
            <person name="Wilkinson J."/>
            <person name="Wilson A."/>
            <person name="Yadav S."/>
            <person name="Young G."/>
            <person name="Yu Q."/>
            <person name="Zembek L."/>
            <person name="Zhong D."/>
            <person name="Zimmer A."/>
            <person name="Zwirko Z."/>
            <person name="Jaffe D.B."/>
            <person name="Alvarez P."/>
            <person name="Brockman W."/>
            <person name="Butler J."/>
            <person name="Chin C."/>
            <person name="Gnerre S."/>
            <person name="Grabherr M."/>
            <person name="Kleber M."/>
            <person name="Mauceli E."/>
            <person name="MacCallum I."/>
        </authorList>
    </citation>
    <scope>NUCLEOTIDE SEQUENCE [LARGE SCALE GENOMIC DNA]</scope>
    <source>
        <strain evidence="3">MSH-3 / Tucson 14011-0111.49</strain>
    </source>
</reference>
<organism evidence="3">
    <name type="scientific">Drosophila persimilis</name>
    <name type="common">Fruit fly</name>
    <dbReference type="NCBI Taxonomy" id="7234"/>
    <lineage>
        <taxon>Eukaryota</taxon>
        <taxon>Metazoa</taxon>
        <taxon>Ecdysozoa</taxon>
        <taxon>Arthropoda</taxon>
        <taxon>Hexapoda</taxon>
        <taxon>Insecta</taxon>
        <taxon>Pterygota</taxon>
        <taxon>Neoptera</taxon>
        <taxon>Endopterygota</taxon>
        <taxon>Diptera</taxon>
        <taxon>Brachycera</taxon>
        <taxon>Muscomorpha</taxon>
        <taxon>Ephydroidea</taxon>
        <taxon>Drosophilidae</taxon>
        <taxon>Drosophila</taxon>
        <taxon>Sophophora</taxon>
    </lineage>
</organism>
<evidence type="ECO:0000313" key="3">
    <source>
        <dbReference type="Proteomes" id="UP000008744"/>
    </source>
</evidence>
<feature type="compositionally biased region" description="Low complexity" evidence="1">
    <location>
        <begin position="7"/>
        <end position="16"/>
    </location>
</feature>
<feature type="region of interest" description="Disordered" evidence="1">
    <location>
        <begin position="1"/>
        <end position="30"/>
    </location>
</feature>
<sequence length="87" mass="9490">MPQSGATTRTSSTTNTPQQNAQHQRRIMNAGANGKRKYVTLFMPAPVPGAGINLDDYGGLMTMKNFQFQEDELRLGLALGLDKCETS</sequence>
<dbReference type="AlphaFoldDB" id="B4G5R7"/>
<keyword evidence="3" id="KW-1185">Reference proteome</keyword>
<protein>
    <submittedName>
        <fullName evidence="2">GL23118</fullName>
    </submittedName>
</protein>
<name>B4G5R7_DROPE</name>
<evidence type="ECO:0000256" key="1">
    <source>
        <dbReference type="SAM" id="MobiDB-lite"/>
    </source>
</evidence>